<dbReference type="Pfam" id="PF07727">
    <property type="entry name" value="RVT_2"/>
    <property type="match status" value="1"/>
</dbReference>
<dbReference type="EMBL" id="OIVN01002025">
    <property type="protein sequence ID" value="SPC99945.1"/>
    <property type="molecule type" value="Genomic_DNA"/>
</dbReference>
<dbReference type="InterPro" id="IPR057670">
    <property type="entry name" value="SH3_retrovirus"/>
</dbReference>
<dbReference type="GO" id="GO:0015074">
    <property type="term" value="P:DNA integration"/>
    <property type="evidence" value="ECO:0007669"/>
    <property type="project" value="InterPro"/>
</dbReference>
<dbReference type="InterPro" id="IPR036397">
    <property type="entry name" value="RNaseH_sf"/>
</dbReference>
<feature type="region of interest" description="Disordered" evidence="1">
    <location>
        <begin position="206"/>
        <end position="239"/>
    </location>
</feature>
<feature type="compositionally biased region" description="Polar residues" evidence="1">
    <location>
        <begin position="217"/>
        <end position="226"/>
    </location>
</feature>
<dbReference type="InterPro" id="IPR013103">
    <property type="entry name" value="RVT_2"/>
</dbReference>
<evidence type="ECO:0000256" key="1">
    <source>
        <dbReference type="SAM" id="MobiDB-lite"/>
    </source>
</evidence>
<dbReference type="SUPFAM" id="SSF53098">
    <property type="entry name" value="Ribonuclease H-like"/>
    <property type="match status" value="1"/>
</dbReference>
<dbReference type="PANTHER" id="PTHR11439">
    <property type="entry name" value="GAG-POL-RELATED RETROTRANSPOSON"/>
    <property type="match status" value="1"/>
</dbReference>
<feature type="domain" description="Integrase catalytic" evidence="2">
    <location>
        <begin position="1"/>
        <end position="108"/>
    </location>
</feature>
<proteinExistence type="predicted"/>
<organism evidence="3">
    <name type="scientific">Fagus sylvatica</name>
    <name type="common">Beechnut</name>
    <dbReference type="NCBI Taxonomy" id="28930"/>
    <lineage>
        <taxon>Eukaryota</taxon>
        <taxon>Viridiplantae</taxon>
        <taxon>Streptophyta</taxon>
        <taxon>Embryophyta</taxon>
        <taxon>Tracheophyta</taxon>
        <taxon>Spermatophyta</taxon>
        <taxon>Magnoliopsida</taxon>
        <taxon>eudicotyledons</taxon>
        <taxon>Gunneridae</taxon>
        <taxon>Pentapetalae</taxon>
        <taxon>rosids</taxon>
        <taxon>fabids</taxon>
        <taxon>Fagales</taxon>
        <taxon>Fagaceae</taxon>
        <taxon>Fagus</taxon>
    </lineage>
</organism>
<dbReference type="CDD" id="cd09272">
    <property type="entry name" value="RNase_HI_RT_Ty1"/>
    <property type="match status" value="1"/>
</dbReference>
<dbReference type="GO" id="GO:0003676">
    <property type="term" value="F:nucleic acid binding"/>
    <property type="evidence" value="ECO:0007669"/>
    <property type="project" value="InterPro"/>
</dbReference>
<sequence>MVNTQFKTQVRQIRSDNGREFFANPMQAYFCSNGIELRTTCVDTPQQNGVVERKHRHLLEVARALRFQAHLPLTFWGECILTAAYLINLTPTPVLSNRTPYEVLYGKMPTYTHLCVFGCLCYAHNHSKPRDKFAPRAHCCIFLGYPYGQRGYRVYDLESHKIFTSRDVTFYETEFPYASLPSPKPMAPVIPLPILDSIESTSSHLSEATELPDSSFDDTNTSSLDATPSPPSPRPHRTRQLPRRFHDFVLDPSHTAPPLADSGIAHPLSHFVSYDHFSPSHTAYLAAITSKDEPTSFSQAVIDPKWREAMSTEISALEQNHTWTLETLPPGKRPIQSKWVYKIKYKPDGTVERYKARLVAKGYSQVEGLDYHETFAPIAKLVTVRCLLAIASIRQWELHQLDVHNAFLHGDLHEEVYMTIPQGFSRNNESKVCHLRKSLYGLKQASRNWFEKFTSSIMQFGFCQSGSDYSLFTSCQGQSFIAILIYVDDLIIAGNDSNRIASLKSYLHSQFHIKDLGPLKYFLGIKVTRAPAGIVLSQRKYALDILTETDMLGSRPCSFPMEQQHKLTTDSGPPLSDPLQYRRLVGRLLYLTITRPDLCYSVHILSQFLHDPRSTHLDAAMRVLRYLKSSPGQGLLLSSTSSLQVHAYCDSDWASCPMTRRSTTGYFTMLGDSPISWKSNKQTTVSRSSAEAEYRAMSAAPAALHIAANPVFHERTKHIEIDYHFIRERVHSKELITSHISSRNQLADIFTKALRRH</sequence>
<dbReference type="Pfam" id="PF25597">
    <property type="entry name" value="SH3_retrovirus"/>
    <property type="match status" value="1"/>
</dbReference>
<dbReference type="Gene3D" id="3.30.420.10">
    <property type="entry name" value="Ribonuclease H-like superfamily/Ribonuclease H"/>
    <property type="match status" value="1"/>
</dbReference>
<accession>A0A2N9GK77</accession>
<evidence type="ECO:0000313" key="3">
    <source>
        <dbReference type="EMBL" id="SPC99945.1"/>
    </source>
</evidence>
<dbReference type="InterPro" id="IPR001584">
    <property type="entry name" value="Integrase_cat-core"/>
</dbReference>
<protein>
    <recommendedName>
        <fullName evidence="2">Integrase catalytic domain-containing protein</fullName>
    </recommendedName>
</protein>
<dbReference type="InterPro" id="IPR012337">
    <property type="entry name" value="RNaseH-like_sf"/>
</dbReference>
<evidence type="ECO:0000259" key="2">
    <source>
        <dbReference type="PROSITE" id="PS50994"/>
    </source>
</evidence>
<dbReference type="PROSITE" id="PS50994">
    <property type="entry name" value="INTEGRASE"/>
    <property type="match status" value="1"/>
</dbReference>
<name>A0A2N9GK77_FAGSY</name>
<reference evidence="3" key="1">
    <citation type="submission" date="2018-02" db="EMBL/GenBank/DDBJ databases">
        <authorList>
            <person name="Cohen D.B."/>
            <person name="Kent A.D."/>
        </authorList>
    </citation>
    <scope>NUCLEOTIDE SEQUENCE</scope>
</reference>
<dbReference type="SUPFAM" id="SSF56672">
    <property type="entry name" value="DNA/RNA polymerases"/>
    <property type="match status" value="1"/>
</dbReference>
<dbReference type="AlphaFoldDB" id="A0A2N9GK77"/>
<dbReference type="PANTHER" id="PTHR11439:SF511">
    <property type="match status" value="1"/>
</dbReference>
<dbReference type="InterPro" id="IPR043502">
    <property type="entry name" value="DNA/RNA_pol_sf"/>
</dbReference>
<gene>
    <name evidence="3" type="ORF">FSB_LOCUS27827</name>
</gene>